<feature type="transmembrane region" description="Helical" evidence="1">
    <location>
        <begin position="80"/>
        <end position="98"/>
    </location>
</feature>
<keyword evidence="1" id="KW-1133">Transmembrane helix</keyword>
<dbReference type="GO" id="GO:0022857">
    <property type="term" value="F:transmembrane transporter activity"/>
    <property type="evidence" value="ECO:0007669"/>
    <property type="project" value="InterPro"/>
</dbReference>
<feature type="domain" description="Major facilitator superfamily (MFS) profile" evidence="2">
    <location>
        <begin position="1"/>
        <end position="106"/>
    </location>
</feature>
<dbReference type="InterPro" id="IPR036259">
    <property type="entry name" value="MFS_trans_sf"/>
</dbReference>
<proteinExistence type="predicted"/>
<dbReference type="Pfam" id="PF07690">
    <property type="entry name" value="MFS_1"/>
    <property type="match status" value="1"/>
</dbReference>
<dbReference type="Gene3D" id="1.20.1250.20">
    <property type="entry name" value="MFS general substrate transporter like domains"/>
    <property type="match status" value="1"/>
</dbReference>
<gene>
    <name evidence="3" type="ORF">S03H2_06368</name>
</gene>
<organism evidence="3">
    <name type="scientific">marine sediment metagenome</name>
    <dbReference type="NCBI Taxonomy" id="412755"/>
    <lineage>
        <taxon>unclassified sequences</taxon>
        <taxon>metagenomes</taxon>
        <taxon>ecological metagenomes</taxon>
    </lineage>
</organism>
<dbReference type="EMBL" id="BARU01002776">
    <property type="protein sequence ID" value="GAH30879.1"/>
    <property type="molecule type" value="Genomic_DNA"/>
</dbReference>
<evidence type="ECO:0000256" key="1">
    <source>
        <dbReference type="SAM" id="Phobius"/>
    </source>
</evidence>
<feature type="transmembrane region" description="Helical" evidence="1">
    <location>
        <begin position="55"/>
        <end position="74"/>
    </location>
</feature>
<sequence>ILAFIVWSLGFQFYLIPLLSIANILNGLTASMFIPSAQMILTDLDETKKAESYGISDCLIGLGFIPTGIIGGYLTEQINYIFPFILSFIGIIFLIWYLRKYFDEEK</sequence>
<dbReference type="PROSITE" id="PS50850">
    <property type="entry name" value="MFS"/>
    <property type="match status" value="1"/>
</dbReference>
<evidence type="ECO:0000313" key="3">
    <source>
        <dbReference type="EMBL" id="GAH30879.1"/>
    </source>
</evidence>
<reference evidence="3" key="1">
    <citation type="journal article" date="2014" name="Front. Microbiol.">
        <title>High frequency of phylogenetically diverse reductive dehalogenase-homologous genes in deep subseafloor sedimentary metagenomes.</title>
        <authorList>
            <person name="Kawai M."/>
            <person name="Futagami T."/>
            <person name="Toyoda A."/>
            <person name="Takaki Y."/>
            <person name="Nishi S."/>
            <person name="Hori S."/>
            <person name="Arai W."/>
            <person name="Tsubouchi T."/>
            <person name="Morono Y."/>
            <person name="Uchiyama I."/>
            <person name="Ito T."/>
            <person name="Fujiyama A."/>
            <person name="Inagaki F."/>
            <person name="Takami H."/>
        </authorList>
    </citation>
    <scope>NUCLEOTIDE SEQUENCE</scope>
    <source>
        <strain evidence="3">Expedition CK06-06</strain>
    </source>
</reference>
<feature type="non-terminal residue" evidence="3">
    <location>
        <position position="1"/>
    </location>
</feature>
<dbReference type="InterPro" id="IPR011701">
    <property type="entry name" value="MFS"/>
</dbReference>
<name>X1FNB9_9ZZZZ</name>
<accession>X1FNB9</accession>
<protein>
    <recommendedName>
        <fullName evidence="2">Major facilitator superfamily (MFS) profile domain-containing protein</fullName>
    </recommendedName>
</protein>
<dbReference type="SUPFAM" id="SSF103473">
    <property type="entry name" value="MFS general substrate transporter"/>
    <property type="match status" value="1"/>
</dbReference>
<dbReference type="AlphaFoldDB" id="X1FNB9"/>
<evidence type="ECO:0000259" key="2">
    <source>
        <dbReference type="PROSITE" id="PS50850"/>
    </source>
</evidence>
<dbReference type="InterPro" id="IPR020846">
    <property type="entry name" value="MFS_dom"/>
</dbReference>
<keyword evidence="1" id="KW-0472">Membrane</keyword>
<keyword evidence="1" id="KW-0812">Transmembrane</keyword>
<comment type="caution">
    <text evidence="3">The sequence shown here is derived from an EMBL/GenBank/DDBJ whole genome shotgun (WGS) entry which is preliminary data.</text>
</comment>
<feature type="transmembrane region" description="Helical" evidence="1">
    <location>
        <begin position="12"/>
        <end position="34"/>
    </location>
</feature>